<dbReference type="Proteomes" id="UP001334248">
    <property type="component" value="Unassembled WGS sequence"/>
</dbReference>
<evidence type="ECO:0000256" key="4">
    <source>
        <dbReference type="ARBA" id="ARBA00023136"/>
    </source>
</evidence>
<comment type="caution">
    <text evidence="8">The sequence shown here is derived from an EMBL/GenBank/DDBJ whole genome shotgun (WGS) entry which is preliminary data.</text>
</comment>
<feature type="transmembrane region" description="Helical" evidence="6">
    <location>
        <begin position="416"/>
        <end position="432"/>
    </location>
</feature>
<dbReference type="PROSITE" id="PS50850">
    <property type="entry name" value="MFS"/>
    <property type="match status" value="1"/>
</dbReference>
<evidence type="ECO:0000313" key="8">
    <source>
        <dbReference type="EMBL" id="KAK5942335.1"/>
    </source>
</evidence>
<feature type="transmembrane region" description="Helical" evidence="6">
    <location>
        <begin position="181"/>
        <end position="204"/>
    </location>
</feature>
<comment type="subcellular location">
    <subcellularLocation>
        <location evidence="1">Membrane</location>
        <topology evidence="1">Multi-pass membrane protein</topology>
    </subcellularLocation>
</comment>
<dbReference type="SUPFAM" id="SSF103473">
    <property type="entry name" value="MFS general substrate transporter"/>
    <property type="match status" value="1"/>
</dbReference>
<gene>
    <name evidence="8" type="ORF">PMZ80_004898</name>
</gene>
<dbReference type="RefSeq" id="XP_064730425.1">
    <property type="nucleotide sequence ID" value="XM_064873321.1"/>
</dbReference>
<keyword evidence="9" id="KW-1185">Reference proteome</keyword>
<dbReference type="InterPro" id="IPR011701">
    <property type="entry name" value="MFS"/>
</dbReference>
<feature type="domain" description="Major facilitator superfamily (MFS) profile" evidence="7">
    <location>
        <begin position="58"/>
        <end position="560"/>
    </location>
</feature>
<keyword evidence="2 6" id="KW-0812">Transmembrane</keyword>
<sequence length="560" mass="59757">MSAMPSKDEQDNEHEKATDLEAGGSDIQTPTASDGDSTQDTNTEGTEHVLSGLKLATVVAALMLTILCVALDNTIIATATPKITDTFGTIDDISWYGTAYFLFTCAFQLVYSKFYIFFDVKWVFLSALSLFEVGSIICAVSNTSNTFIAGRAVAGLGAAGLFSGATAIVVLVAPLATRPVINGMIGAMFGVCSILGPLIGGILAEKSTWRWCFWINLPLGAIAAAGIIFFVKLKGRLRPLEGTPFQKVRQFDPPGNLTFVGAVLSLLFALHWGGDAFAYSSPRIIALFTLFGFFTIAFIVVEVFQSDEHTIVPARVIKCRSVAFGAIFALCVGGTIFLIVYHLSLWFQVVRGASPIMSAVKSLPTILGQLFATIFAGILTKKLGHYIPFVWASAILMPIGCGLFTTFKYDMSTAKSAAYLVILGLGLGFGFQQPQVACQAALPTADIPTGSALVFSCQFLGGTIFLAVAQHRFSSTLRREAMELQIPGLSADKVVNMGATQLRAIIPPDALQDFLVRYNEAIVGAFTVALIVSCVSVIGAVGMEWLSVKEEVPASEKSDG</sequence>
<protein>
    <recommendedName>
        <fullName evidence="7">Major facilitator superfamily (MFS) profile domain-containing protein</fullName>
    </recommendedName>
</protein>
<feature type="transmembrane region" description="Helical" evidence="6">
    <location>
        <begin position="284"/>
        <end position="304"/>
    </location>
</feature>
<evidence type="ECO:0000256" key="5">
    <source>
        <dbReference type="SAM" id="MobiDB-lite"/>
    </source>
</evidence>
<feature type="transmembrane region" description="Helical" evidence="6">
    <location>
        <begin position="122"/>
        <end position="140"/>
    </location>
</feature>
<dbReference type="GeneID" id="89998347"/>
<feature type="transmembrane region" description="Helical" evidence="6">
    <location>
        <begin position="211"/>
        <end position="233"/>
    </location>
</feature>
<evidence type="ECO:0000256" key="3">
    <source>
        <dbReference type="ARBA" id="ARBA00022989"/>
    </source>
</evidence>
<feature type="transmembrane region" description="Helical" evidence="6">
    <location>
        <begin position="359"/>
        <end position="379"/>
    </location>
</feature>
<evidence type="ECO:0000259" key="7">
    <source>
        <dbReference type="PROSITE" id="PS50850"/>
    </source>
</evidence>
<feature type="compositionally biased region" description="Polar residues" evidence="5">
    <location>
        <begin position="26"/>
        <end position="44"/>
    </location>
</feature>
<feature type="transmembrane region" description="Helical" evidence="6">
    <location>
        <begin position="452"/>
        <end position="469"/>
    </location>
</feature>
<dbReference type="EMBL" id="JAVHJV010000005">
    <property type="protein sequence ID" value="KAK5942335.1"/>
    <property type="molecule type" value="Genomic_DNA"/>
</dbReference>
<feature type="transmembrane region" description="Helical" evidence="6">
    <location>
        <begin position="521"/>
        <end position="543"/>
    </location>
</feature>
<proteinExistence type="predicted"/>
<accession>A0ABR0RPX0</accession>
<feature type="transmembrane region" description="Helical" evidence="6">
    <location>
        <begin position="152"/>
        <end position="175"/>
    </location>
</feature>
<dbReference type="PANTHER" id="PTHR23501">
    <property type="entry name" value="MAJOR FACILITATOR SUPERFAMILY"/>
    <property type="match status" value="1"/>
</dbReference>
<feature type="transmembrane region" description="Helical" evidence="6">
    <location>
        <begin position="385"/>
        <end position="404"/>
    </location>
</feature>
<name>A0ABR0RPX0_9EURO</name>
<evidence type="ECO:0000256" key="6">
    <source>
        <dbReference type="SAM" id="Phobius"/>
    </source>
</evidence>
<dbReference type="PANTHER" id="PTHR23501:SF199">
    <property type="entry name" value="MFS EFFLUX TRANSPORTER INPD-RELATED"/>
    <property type="match status" value="1"/>
</dbReference>
<evidence type="ECO:0000256" key="1">
    <source>
        <dbReference type="ARBA" id="ARBA00004141"/>
    </source>
</evidence>
<feature type="transmembrane region" description="Helical" evidence="6">
    <location>
        <begin position="52"/>
        <end position="72"/>
    </location>
</feature>
<dbReference type="InterPro" id="IPR020846">
    <property type="entry name" value="MFS_dom"/>
</dbReference>
<dbReference type="Gene3D" id="1.20.1250.20">
    <property type="entry name" value="MFS general substrate transporter like domains"/>
    <property type="match status" value="1"/>
</dbReference>
<feature type="region of interest" description="Disordered" evidence="5">
    <location>
        <begin position="1"/>
        <end position="44"/>
    </location>
</feature>
<keyword evidence="4 6" id="KW-0472">Membrane</keyword>
<feature type="transmembrane region" description="Helical" evidence="6">
    <location>
        <begin position="93"/>
        <end position="116"/>
    </location>
</feature>
<feature type="transmembrane region" description="Helical" evidence="6">
    <location>
        <begin position="253"/>
        <end position="272"/>
    </location>
</feature>
<feature type="compositionally biased region" description="Basic and acidic residues" evidence="5">
    <location>
        <begin position="1"/>
        <end position="19"/>
    </location>
</feature>
<reference evidence="8 9" key="1">
    <citation type="journal article" date="2023" name="Res Sq">
        <title>Genomic and morphological characterization of Knufia obscura isolated from the Mars 2020 spacecraft assembly facility.</title>
        <authorList>
            <person name="Chander A.M."/>
            <person name="Teixeira M.M."/>
            <person name="Singh N.K."/>
            <person name="Williams M.P."/>
            <person name="Parker C.W."/>
            <person name="Leo P."/>
            <person name="Stajich J.E."/>
            <person name="Torok T."/>
            <person name="Tighe S."/>
            <person name="Mason C.E."/>
            <person name="Venkateswaran K."/>
        </authorList>
    </citation>
    <scope>NUCLEOTIDE SEQUENCE [LARGE SCALE GENOMIC DNA]</scope>
    <source>
        <strain evidence="8 9">CCFEE 5817</strain>
    </source>
</reference>
<dbReference type="Pfam" id="PF07690">
    <property type="entry name" value="MFS_1"/>
    <property type="match status" value="1"/>
</dbReference>
<feature type="transmembrane region" description="Helical" evidence="6">
    <location>
        <begin position="324"/>
        <end position="347"/>
    </location>
</feature>
<organism evidence="8 9">
    <name type="scientific">Knufia obscura</name>
    <dbReference type="NCBI Taxonomy" id="1635080"/>
    <lineage>
        <taxon>Eukaryota</taxon>
        <taxon>Fungi</taxon>
        <taxon>Dikarya</taxon>
        <taxon>Ascomycota</taxon>
        <taxon>Pezizomycotina</taxon>
        <taxon>Eurotiomycetes</taxon>
        <taxon>Chaetothyriomycetidae</taxon>
        <taxon>Chaetothyriales</taxon>
        <taxon>Trichomeriaceae</taxon>
        <taxon>Knufia</taxon>
    </lineage>
</organism>
<dbReference type="InterPro" id="IPR036259">
    <property type="entry name" value="MFS_trans_sf"/>
</dbReference>
<dbReference type="CDD" id="cd17502">
    <property type="entry name" value="MFS_Azr1_MDR_like"/>
    <property type="match status" value="1"/>
</dbReference>
<dbReference type="Gene3D" id="1.20.1720.10">
    <property type="entry name" value="Multidrug resistance protein D"/>
    <property type="match status" value="1"/>
</dbReference>
<keyword evidence="3 6" id="KW-1133">Transmembrane helix</keyword>
<evidence type="ECO:0000256" key="2">
    <source>
        <dbReference type="ARBA" id="ARBA00022692"/>
    </source>
</evidence>
<evidence type="ECO:0000313" key="9">
    <source>
        <dbReference type="Proteomes" id="UP001334248"/>
    </source>
</evidence>